<accession>A0ABV9QRM6</accession>
<evidence type="ECO:0000313" key="3">
    <source>
        <dbReference type="Proteomes" id="UP001595886"/>
    </source>
</evidence>
<feature type="domain" description="VOC" evidence="1">
    <location>
        <begin position="4"/>
        <end position="131"/>
    </location>
</feature>
<dbReference type="Pfam" id="PF00903">
    <property type="entry name" value="Glyoxalase"/>
    <property type="match status" value="1"/>
</dbReference>
<dbReference type="SUPFAM" id="SSF54593">
    <property type="entry name" value="Glyoxalase/Bleomycin resistance protein/Dihydroxybiphenyl dioxygenase"/>
    <property type="match status" value="1"/>
</dbReference>
<keyword evidence="3" id="KW-1185">Reference proteome</keyword>
<dbReference type="InterPro" id="IPR037523">
    <property type="entry name" value="VOC_core"/>
</dbReference>
<evidence type="ECO:0000313" key="2">
    <source>
        <dbReference type="EMBL" id="MFC4819516.1"/>
    </source>
</evidence>
<dbReference type="EMBL" id="JBHSHD010000003">
    <property type="protein sequence ID" value="MFC4819516.1"/>
    <property type="molecule type" value="Genomic_DNA"/>
</dbReference>
<dbReference type="Proteomes" id="UP001595886">
    <property type="component" value="Unassembled WGS sequence"/>
</dbReference>
<proteinExistence type="predicted"/>
<comment type="caution">
    <text evidence="2">The sequence shown here is derived from an EMBL/GenBank/DDBJ whole genome shotgun (WGS) entry which is preliminary data.</text>
</comment>
<dbReference type="InterPro" id="IPR004360">
    <property type="entry name" value="Glyas_Fos-R_dOase_dom"/>
</dbReference>
<reference evidence="3" key="1">
    <citation type="journal article" date="2019" name="Int. J. Syst. Evol. Microbiol.">
        <title>The Global Catalogue of Microorganisms (GCM) 10K type strain sequencing project: providing services to taxonomists for standard genome sequencing and annotation.</title>
        <authorList>
            <consortium name="The Broad Institute Genomics Platform"/>
            <consortium name="The Broad Institute Genome Sequencing Center for Infectious Disease"/>
            <person name="Wu L."/>
            <person name="Ma J."/>
        </authorList>
    </citation>
    <scope>NUCLEOTIDE SEQUENCE [LARGE SCALE GENOMIC DNA]</scope>
    <source>
        <strain evidence="3">CCUG 30340</strain>
    </source>
</reference>
<name>A0ABV9QRM6_9GAMM</name>
<organism evidence="2 3">
    <name type="scientific">Dokdonella ginsengisoli</name>
    <dbReference type="NCBI Taxonomy" id="363846"/>
    <lineage>
        <taxon>Bacteria</taxon>
        <taxon>Pseudomonadati</taxon>
        <taxon>Pseudomonadota</taxon>
        <taxon>Gammaproteobacteria</taxon>
        <taxon>Lysobacterales</taxon>
        <taxon>Rhodanobacteraceae</taxon>
        <taxon>Dokdonella</taxon>
    </lineage>
</organism>
<dbReference type="Gene3D" id="3.10.180.10">
    <property type="entry name" value="2,3-Dihydroxybiphenyl 1,2-Dioxygenase, domain 1"/>
    <property type="match status" value="1"/>
</dbReference>
<dbReference type="PROSITE" id="PS51819">
    <property type="entry name" value="VOC"/>
    <property type="match status" value="1"/>
</dbReference>
<protein>
    <submittedName>
        <fullName evidence="2">VOC family protein</fullName>
    </submittedName>
</protein>
<dbReference type="RefSeq" id="WP_380019284.1">
    <property type="nucleotide sequence ID" value="NZ_JBHSHD010000003.1"/>
</dbReference>
<gene>
    <name evidence="2" type="ORF">ACFO6Q_04230</name>
</gene>
<evidence type="ECO:0000259" key="1">
    <source>
        <dbReference type="PROSITE" id="PS51819"/>
    </source>
</evidence>
<dbReference type="InterPro" id="IPR029068">
    <property type="entry name" value="Glyas_Bleomycin-R_OHBP_Dase"/>
</dbReference>
<sequence length="134" mass="14692">MYPRVEGMVALLQVFDMPASLVFYRDLLGFEHVQDSGGGDRCGWVWLRRGPVDLMLNTAYEAGDRPPAPDAARVAAHRDTGLFFACPDVDAAHAAFRAKGLAVEPPTITGYGMKQLYLSDPDGYVLCFQWPSPA</sequence>